<reference evidence="2" key="1">
    <citation type="journal article" date="2022" name="Nat. Commun.">
        <title>Chromosome evolution and the genetic basis of agronomically important traits in greater yam.</title>
        <authorList>
            <person name="Bredeson J.V."/>
            <person name="Lyons J.B."/>
            <person name="Oniyinde I.O."/>
            <person name="Okereke N.R."/>
            <person name="Kolade O."/>
            <person name="Nnabue I."/>
            <person name="Nwadili C.O."/>
            <person name="Hribova E."/>
            <person name="Parker M."/>
            <person name="Nwogha J."/>
            <person name="Shu S."/>
            <person name="Carlson J."/>
            <person name="Kariba R."/>
            <person name="Muthemba S."/>
            <person name="Knop K."/>
            <person name="Barton G.J."/>
            <person name="Sherwood A.V."/>
            <person name="Lopez-Montes A."/>
            <person name="Asiedu R."/>
            <person name="Jamnadass R."/>
            <person name="Muchugi A."/>
            <person name="Goodstein D."/>
            <person name="Egesi C.N."/>
            <person name="Featherston J."/>
            <person name="Asfaw A."/>
            <person name="Simpson G.G."/>
            <person name="Dolezel J."/>
            <person name="Hendre P.S."/>
            <person name="Van Deynze A."/>
            <person name="Kumar P.L."/>
            <person name="Obidiegwu J.E."/>
            <person name="Bhattacharjee R."/>
            <person name="Rokhsar D.S."/>
        </authorList>
    </citation>
    <scope>NUCLEOTIDE SEQUENCE [LARGE SCALE GENOMIC DNA]</scope>
    <source>
        <strain evidence="2">cv. TDa95/00328</strain>
    </source>
</reference>
<organism evidence="1 2">
    <name type="scientific">Dioscorea alata</name>
    <name type="common">Purple yam</name>
    <dbReference type="NCBI Taxonomy" id="55571"/>
    <lineage>
        <taxon>Eukaryota</taxon>
        <taxon>Viridiplantae</taxon>
        <taxon>Streptophyta</taxon>
        <taxon>Embryophyta</taxon>
        <taxon>Tracheophyta</taxon>
        <taxon>Spermatophyta</taxon>
        <taxon>Magnoliopsida</taxon>
        <taxon>Liliopsida</taxon>
        <taxon>Dioscoreales</taxon>
        <taxon>Dioscoreaceae</taxon>
        <taxon>Dioscorea</taxon>
    </lineage>
</organism>
<dbReference type="EC" id="2.3.1.98" evidence="1"/>
<gene>
    <name evidence="1" type="ORF">IHE45_08G129000</name>
</gene>
<evidence type="ECO:0000313" key="2">
    <source>
        <dbReference type="Proteomes" id="UP000827976"/>
    </source>
</evidence>
<sequence length="376" mass="41467">MASHKLFYIISLLLLVFQVQWSVAKPKVCYINAIYSLGDSITDTGNLLRLGLGGSFTPIANFPYGQTIHKATGRCSDGLLIIDYLAEALNLPHINPYLDKGANFNNGANFAVAGATALESSTLLQKGILMPYTKASLSVQLDWLKTHLNSTCTSKDACEKKFERTLFTLGEIGGNDYNYAFFEGKQIDEVKNLVPLVVQKITDTAKELIEIGAKHIIVPGNFPIGCMPSYLSTFGHNTDDLNELNCLNNFNSFAMIHNEQLQAALAQLRETYPQVQIMYADYFHAFKHLLEKAPLHGFKKDTLMKACCGAGGEHNFDATNICGAPGTTTCENPSDYISWDGIHLTQEAYKIIAKSLISPGGFTFPSYGVQQLWKCY</sequence>
<proteinExistence type="predicted"/>
<keyword evidence="2" id="KW-1185">Reference proteome</keyword>
<keyword evidence="1" id="KW-0012">Acyltransferase</keyword>
<keyword evidence="1" id="KW-0808">Transferase</keyword>
<accession>A0ACB7VMJ3</accession>
<comment type="caution">
    <text evidence="1">The sequence shown here is derived from an EMBL/GenBank/DDBJ whole genome shotgun (WGS) entry which is preliminary data.</text>
</comment>
<dbReference type="EMBL" id="CM037018">
    <property type="protein sequence ID" value="KAH7675338.1"/>
    <property type="molecule type" value="Genomic_DNA"/>
</dbReference>
<dbReference type="Proteomes" id="UP000827976">
    <property type="component" value="Chromosome 8"/>
</dbReference>
<name>A0ACB7VMJ3_DIOAL</name>
<protein>
    <submittedName>
        <fullName evidence="1">GDSL lipase/esterase protein</fullName>
        <ecNumber evidence="1">2.3.1.98</ecNumber>
    </submittedName>
</protein>
<evidence type="ECO:0000313" key="1">
    <source>
        <dbReference type="EMBL" id="KAH7675338.1"/>
    </source>
</evidence>